<gene>
    <name evidence="1" type="ORF">STRIP9103_08051</name>
</gene>
<dbReference type="Proteomes" id="UP000010411">
    <property type="component" value="Unassembled WGS sequence"/>
</dbReference>
<name>L1KZY9_9ACTN</name>
<accession>L1KZY9</accession>
<proteinExistence type="predicted"/>
<sequence>AAAHGLPRFPRSPVFPPCLRFGVPPRPRWLPPSRPAAPVPAGLVCRGCARTQGELKPRDMGSEVDLRVP</sequence>
<organism evidence="1 2">
    <name type="scientific">Streptomyces ipomoeae 91-03</name>
    <dbReference type="NCBI Taxonomy" id="698759"/>
    <lineage>
        <taxon>Bacteria</taxon>
        <taxon>Bacillati</taxon>
        <taxon>Actinomycetota</taxon>
        <taxon>Actinomycetes</taxon>
        <taxon>Kitasatosporales</taxon>
        <taxon>Streptomycetaceae</taxon>
        <taxon>Streptomyces</taxon>
    </lineage>
</organism>
<comment type="caution">
    <text evidence="1">The sequence shown here is derived from an EMBL/GenBank/DDBJ whole genome shotgun (WGS) entry which is preliminary data.</text>
</comment>
<dbReference type="AlphaFoldDB" id="L1KZY9"/>
<dbReference type="EMBL" id="AEJC01000258">
    <property type="protein sequence ID" value="EKX65913.1"/>
    <property type="molecule type" value="Genomic_DNA"/>
</dbReference>
<feature type="non-terminal residue" evidence="1">
    <location>
        <position position="1"/>
    </location>
</feature>
<keyword evidence="2" id="KW-1185">Reference proteome</keyword>
<evidence type="ECO:0000313" key="1">
    <source>
        <dbReference type="EMBL" id="EKX65913.1"/>
    </source>
</evidence>
<reference evidence="1 2" key="1">
    <citation type="submission" date="2012-11" db="EMBL/GenBank/DDBJ databases">
        <authorList>
            <person name="Huguet-Tapia J.C."/>
            <person name="Durkin A.S."/>
            <person name="Pettis G.S."/>
            <person name="Badger J.H."/>
        </authorList>
    </citation>
    <scope>NUCLEOTIDE SEQUENCE [LARGE SCALE GENOMIC DNA]</scope>
    <source>
        <strain evidence="1 2">91-03</strain>
    </source>
</reference>
<evidence type="ECO:0000313" key="2">
    <source>
        <dbReference type="Proteomes" id="UP000010411"/>
    </source>
</evidence>
<protein>
    <submittedName>
        <fullName evidence="1">Uncharacterized protein</fullName>
    </submittedName>
</protein>